<evidence type="ECO:0000313" key="2">
    <source>
        <dbReference type="EMBL" id="MFC4668172.1"/>
    </source>
</evidence>
<dbReference type="Proteomes" id="UP001595973">
    <property type="component" value="Unassembled WGS sequence"/>
</dbReference>
<evidence type="ECO:0000256" key="1">
    <source>
        <dbReference type="SAM" id="Phobius"/>
    </source>
</evidence>
<keyword evidence="1" id="KW-0812">Transmembrane</keyword>
<keyword evidence="1" id="KW-1133">Transmembrane helix</keyword>
<evidence type="ECO:0000313" key="3">
    <source>
        <dbReference type="Proteomes" id="UP001595973"/>
    </source>
</evidence>
<name>A0ABV9KD80_9RHOB</name>
<keyword evidence="3" id="KW-1185">Reference proteome</keyword>
<keyword evidence="1" id="KW-0472">Membrane</keyword>
<gene>
    <name evidence="2" type="ORF">ACFO5X_06365</name>
</gene>
<protein>
    <submittedName>
        <fullName evidence="2">Uncharacterized protein</fullName>
    </submittedName>
</protein>
<dbReference type="RefSeq" id="WP_380716440.1">
    <property type="nucleotide sequence ID" value="NZ_JBHSGI010000004.1"/>
</dbReference>
<dbReference type="EMBL" id="JBHSGI010000004">
    <property type="protein sequence ID" value="MFC4668172.1"/>
    <property type="molecule type" value="Genomic_DNA"/>
</dbReference>
<feature type="transmembrane region" description="Helical" evidence="1">
    <location>
        <begin position="47"/>
        <end position="66"/>
    </location>
</feature>
<comment type="caution">
    <text evidence="2">The sequence shown here is derived from an EMBL/GenBank/DDBJ whole genome shotgun (WGS) entry which is preliminary data.</text>
</comment>
<feature type="transmembrane region" description="Helical" evidence="1">
    <location>
        <begin position="7"/>
        <end position="27"/>
    </location>
</feature>
<sequence>MTDAQIAMVVVTSLAVAVSAFGIRQAISDAEDARDYGFTAPARRWHAPVWIVTAGLMIALPLVFWLERAA</sequence>
<proteinExistence type="predicted"/>
<accession>A0ABV9KD80</accession>
<organism evidence="2 3">
    <name type="scientific">Seohaeicola nanhaiensis</name>
    <dbReference type="NCBI Taxonomy" id="1387282"/>
    <lineage>
        <taxon>Bacteria</taxon>
        <taxon>Pseudomonadati</taxon>
        <taxon>Pseudomonadota</taxon>
        <taxon>Alphaproteobacteria</taxon>
        <taxon>Rhodobacterales</taxon>
        <taxon>Roseobacteraceae</taxon>
        <taxon>Seohaeicola</taxon>
    </lineage>
</organism>
<reference evidence="3" key="1">
    <citation type="journal article" date="2019" name="Int. J. Syst. Evol. Microbiol.">
        <title>The Global Catalogue of Microorganisms (GCM) 10K type strain sequencing project: providing services to taxonomists for standard genome sequencing and annotation.</title>
        <authorList>
            <consortium name="The Broad Institute Genomics Platform"/>
            <consortium name="The Broad Institute Genome Sequencing Center for Infectious Disease"/>
            <person name="Wu L."/>
            <person name="Ma J."/>
        </authorList>
    </citation>
    <scope>NUCLEOTIDE SEQUENCE [LARGE SCALE GENOMIC DNA]</scope>
    <source>
        <strain evidence="3">CGMCC 4.7283</strain>
    </source>
</reference>